<keyword evidence="6" id="KW-1185">Reference proteome</keyword>
<dbReference type="InterPro" id="IPR001448">
    <property type="entry name" value="SASP_alpha/beta-type"/>
</dbReference>
<comment type="function">
    <text evidence="1">SASP are bound to spore DNA. They are double-stranded DNA-binding proteins that cause DNA to change to an a-like conformation. They protect the DNA backbone from chemical and enzymatic cleavage and are thus involved in dormant spore's high resistance to UV light.</text>
</comment>
<organism evidence="5 6">
    <name type="scientific">Dehalobacter restrictus (strain DSM 9455 / PER-K23)</name>
    <dbReference type="NCBI Taxonomy" id="871738"/>
    <lineage>
        <taxon>Bacteria</taxon>
        <taxon>Bacillati</taxon>
        <taxon>Bacillota</taxon>
        <taxon>Clostridia</taxon>
        <taxon>Eubacteriales</taxon>
        <taxon>Desulfitobacteriaceae</taxon>
        <taxon>Dehalobacter</taxon>
    </lineage>
</organism>
<protein>
    <submittedName>
        <fullName evidence="5">Spore protein</fullName>
    </submittedName>
</protein>
<evidence type="ECO:0000256" key="3">
    <source>
        <dbReference type="ARBA" id="ARBA00023125"/>
    </source>
</evidence>
<feature type="compositionally biased region" description="Basic and acidic residues" evidence="4">
    <location>
        <begin position="13"/>
        <end position="26"/>
    </location>
</feature>
<dbReference type="InterPro" id="IPR018126">
    <property type="entry name" value="SASP_alpha/beta-type_CS"/>
</dbReference>
<reference evidence="5 6" key="1">
    <citation type="journal article" date="2013" name="Stand. Genomic Sci.">
        <title>Complete genome sequence of Dehalobacter restrictus PER-K23(T.).</title>
        <authorList>
            <person name="Kruse T."/>
            <person name="Maillard J."/>
            <person name="Goodwin L."/>
            <person name="Woyke T."/>
            <person name="Teshima H."/>
            <person name="Bruce D."/>
            <person name="Detter C."/>
            <person name="Tapia R."/>
            <person name="Han C."/>
            <person name="Huntemann M."/>
            <person name="Wei C.L."/>
            <person name="Han J."/>
            <person name="Chen A."/>
            <person name="Kyrpides N."/>
            <person name="Szeto E."/>
            <person name="Markowitz V."/>
            <person name="Ivanova N."/>
            <person name="Pagani I."/>
            <person name="Pati A."/>
            <person name="Pitluck S."/>
            <person name="Nolan M."/>
            <person name="Holliger C."/>
            <person name="Smidt H."/>
        </authorList>
    </citation>
    <scope>NUCLEOTIDE SEQUENCE [LARGE SCALE GENOMIC DNA]</scope>
    <source>
        <strain evidence="6">DSM 9455</strain>
    </source>
</reference>
<dbReference type="PROSITE" id="PS00304">
    <property type="entry name" value="SASP_1"/>
    <property type="match status" value="1"/>
</dbReference>
<proteinExistence type="inferred from homology"/>
<sequence>MLKHERKHHQEKHRQYEKKDNRKKRPDFIEEMKMEIASELGIIQQVQNEGWDSLSPRISGKIGGKLSQRLKRINK</sequence>
<gene>
    <name evidence="5" type="ORF">DEHRE_09100</name>
</gene>
<feature type="compositionally biased region" description="Basic residues" evidence="4">
    <location>
        <begin position="1"/>
        <end position="12"/>
    </location>
</feature>
<evidence type="ECO:0000313" key="5">
    <source>
        <dbReference type="EMBL" id="AHF10219.1"/>
    </source>
</evidence>
<dbReference type="EMBL" id="CP007033">
    <property type="protein sequence ID" value="AHF10219.1"/>
    <property type="molecule type" value="Genomic_DNA"/>
</dbReference>
<evidence type="ECO:0000313" key="6">
    <source>
        <dbReference type="Proteomes" id="UP000018934"/>
    </source>
</evidence>
<name>A0ABN4BS39_DEHRP</name>
<evidence type="ECO:0000256" key="2">
    <source>
        <dbReference type="ARBA" id="ARBA00005442"/>
    </source>
</evidence>
<evidence type="ECO:0000256" key="4">
    <source>
        <dbReference type="SAM" id="MobiDB-lite"/>
    </source>
</evidence>
<dbReference type="Proteomes" id="UP000018934">
    <property type="component" value="Chromosome"/>
</dbReference>
<dbReference type="Gene3D" id="6.10.10.80">
    <property type="entry name" value="Small, acid-soluble spore protein, alpha/beta type-like"/>
    <property type="match status" value="1"/>
</dbReference>
<dbReference type="InterPro" id="IPR038300">
    <property type="entry name" value="SASP_sf_alpha/beta"/>
</dbReference>
<feature type="region of interest" description="Disordered" evidence="4">
    <location>
        <begin position="1"/>
        <end position="26"/>
    </location>
</feature>
<keyword evidence="3" id="KW-0238">DNA-binding</keyword>
<dbReference type="Pfam" id="PF00269">
    <property type="entry name" value="SASP"/>
    <property type="match status" value="1"/>
</dbReference>
<comment type="similarity">
    <text evidence="2">Belongs to the alpha/beta-type SASP family.</text>
</comment>
<evidence type="ECO:0000256" key="1">
    <source>
        <dbReference type="ARBA" id="ARBA00003863"/>
    </source>
</evidence>
<accession>A0ABN4BS39</accession>